<comment type="caution">
    <text evidence="10">The sequence shown here is derived from an EMBL/GenBank/DDBJ whole genome shotgun (WGS) entry which is preliminary data.</text>
</comment>
<dbReference type="FunFam" id="1.20.1740.10:FF:000004">
    <property type="entry name" value="Sodium:alanine symporter family protein"/>
    <property type="match status" value="1"/>
</dbReference>
<evidence type="ECO:0000256" key="3">
    <source>
        <dbReference type="ARBA" id="ARBA00022448"/>
    </source>
</evidence>
<keyword evidence="4 9" id="KW-1003">Cell membrane</keyword>
<name>A0A841R2K8_9FIRM</name>
<organism evidence="10 11">
    <name type="scientific">Negativicoccus succinicivorans</name>
    <dbReference type="NCBI Taxonomy" id="620903"/>
    <lineage>
        <taxon>Bacteria</taxon>
        <taxon>Bacillati</taxon>
        <taxon>Bacillota</taxon>
        <taxon>Negativicutes</taxon>
        <taxon>Veillonellales</taxon>
        <taxon>Veillonellaceae</taxon>
        <taxon>Negativicoccus</taxon>
    </lineage>
</organism>
<evidence type="ECO:0000313" key="10">
    <source>
        <dbReference type="EMBL" id="MBB6477357.1"/>
    </source>
</evidence>
<evidence type="ECO:0000256" key="2">
    <source>
        <dbReference type="ARBA" id="ARBA00009261"/>
    </source>
</evidence>
<dbReference type="PANTHER" id="PTHR30330">
    <property type="entry name" value="AGSS FAMILY TRANSPORTER, SODIUM-ALANINE"/>
    <property type="match status" value="1"/>
</dbReference>
<accession>A0A841R2K8</accession>
<dbReference type="RefSeq" id="WP_159823173.1">
    <property type="nucleotide sequence ID" value="NZ_CABWNB010000003.1"/>
</dbReference>
<sequence length="478" mass="51416">MTTEHFLSDFLTYWSQFVAAVNEVLWGSVLMYGLVAVGLFFTIYLGAPQFIRFGPAVRQVFGKLYKYQHTDRDGKSISSFQALAVAISAQVGTGNVAGVATAIMAGGPGAIFWMWLSALFGMSTIFAEAVLAQKYRVEVAGKFIGGPAFYISRGLQSYIGRTNAKIFAGIFAVIVIISVGFIGSMVQSNSIATAVNNAFGISPVVCGVLIALFAGAIFIGGIHRIARFAQLIVPIMAAVYILCAVVILFLFAEHILPMIQHIVIGAFNPQALGGGLLGVTMKEAVRFGVARGLFSNEAGMGTTPHAHATALVAHPVLQGFTAFIGVFVDTILVCTSTALIILLTGADQLGLDGAMVTQEAFHIAFGAIGPKIIAICLTFFAFTTVIGWYYFGESNVRYLFKSNAVLYTYRALVLVFIVLGTLGTVDLIWSMIDMFNGIMVLPNLIALIILHKEVKGILRDYDKKRQDGIPLYDYDSVA</sequence>
<dbReference type="GeneID" id="93485668"/>
<dbReference type="OrthoDB" id="9804874at2"/>
<evidence type="ECO:0000313" key="11">
    <source>
        <dbReference type="Proteomes" id="UP000591941"/>
    </source>
</evidence>
<feature type="transmembrane region" description="Helical" evidence="9">
    <location>
        <begin position="82"/>
        <end position="105"/>
    </location>
</feature>
<proteinExistence type="inferred from homology"/>
<dbReference type="InterPro" id="IPR001463">
    <property type="entry name" value="Na/Ala_symport"/>
</dbReference>
<dbReference type="Gene3D" id="1.20.1740.10">
    <property type="entry name" value="Amino acid/polyamine transporter I"/>
    <property type="match status" value="1"/>
</dbReference>
<keyword evidence="5 9" id="KW-0812">Transmembrane</keyword>
<keyword evidence="3 9" id="KW-0813">Transport</keyword>
<evidence type="ECO:0000256" key="4">
    <source>
        <dbReference type="ARBA" id="ARBA00022475"/>
    </source>
</evidence>
<evidence type="ECO:0000256" key="9">
    <source>
        <dbReference type="RuleBase" id="RU363064"/>
    </source>
</evidence>
<feature type="transmembrane region" description="Helical" evidence="9">
    <location>
        <begin position="404"/>
        <end position="422"/>
    </location>
</feature>
<evidence type="ECO:0000256" key="1">
    <source>
        <dbReference type="ARBA" id="ARBA00004651"/>
    </source>
</evidence>
<keyword evidence="8 9" id="KW-0472">Membrane</keyword>
<feature type="transmembrane region" description="Helical" evidence="9">
    <location>
        <begin position="320"/>
        <end position="343"/>
    </location>
</feature>
<dbReference type="GO" id="GO:0005886">
    <property type="term" value="C:plasma membrane"/>
    <property type="evidence" value="ECO:0007669"/>
    <property type="project" value="UniProtKB-SubCell"/>
</dbReference>
<feature type="transmembrane region" description="Helical" evidence="9">
    <location>
        <begin position="24"/>
        <end position="45"/>
    </location>
</feature>
<evidence type="ECO:0000256" key="5">
    <source>
        <dbReference type="ARBA" id="ARBA00022692"/>
    </source>
</evidence>
<dbReference type="Pfam" id="PF01235">
    <property type="entry name" value="Na_Ala_symp"/>
    <property type="match status" value="1"/>
</dbReference>
<feature type="transmembrane region" description="Helical" evidence="9">
    <location>
        <begin position="258"/>
        <end position="279"/>
    </location>
</feature>
<protein>
    <submittedName>
        <fullName evidence="10">AGCS family alanine or glycine:cation symporter</fullName>
    </submittedName>
</protein>
<dbReference type="GO" id="GO:0005283">
    <property type="term" value="F:amino acid:sodium symporter activity"/>
    <property type="evidence" value="ECO:0007669"/>
    <property type="project" value="InterPro"/>
</dbReference>
<dbReference type="PRINTS" id="PR00175">
    <property type="entry name" value="NAALASMPORT"/>
</dbReference>
<feature type="transmembrane region" description="Helical" evidence="9">
    <location>
        <begin position="166"/>
        <end position="186"/>
    </location>
</feature>
<dbReference type="PANTHER" id="PTHR30330:SF14">
    <property type="entry name" value="SODIUM_AMINO ACID (ALANINE) SYMPORTER"/>
    <property type="match status" value="1"/>
</dbReference>
<feature type="transmembrane region" description="Helical" evidence="9">
    <location>
        <begin position="428"/>
        <end position="450"/>
    </location>
</feature>
<keyword evidence="6 9" id="KW-0769">Symport</keyword>
<gene>
    <name evidence="10" type="ORF">HNR45_000387</name>
</gene>
<dbReference type="PROSITE" id="PS00873">
    <property type="entry name" value="NA_ALANINE_SYMP"/>
    <property type="match status" value="1"/>
</dbReference>
<evidence type="ECO:0000256" key="7">
    <source>
        <dbReference type="ARBA" id="ARBA00022989"/>
    </source>
</evidence>
<evidence type="ECO:0000256" key="8">
    <source>
        <dbReference type="ARBA" id="ARBA00023136"/>
    </source>
</evidence>
<reference evidence="10 11" key="1">
    <citation type="submission" date="2020-08" db="EMBL/GenBank/DDBJ databases">
        <title>Genomic Encyclopedia of Type Strains, Phase IV (KMG-IV): sequencing the most valuable type-strain genomes for metagenomic binning, comparative biology and taxonomic classification.</title>
        <authorList>
            <person name="Goeker M."/>
        </authorList>
    </citation>
    <scope>NUCLEOTIDE SEQUENCE [LARGE SCALE GENOMIC DNA]</scope>
    <source>
        <strain evidence="10 11">DSM 21255</strain>
    </source>
</reference>
<feature type="transmembrane region" description="Helical" evidence="9">
    <location>
        <begin position="111"/>
        <end position="132"/>
    </location>
</feature>
<dbReference type="EMBL" id="JACHHI010000002">
    <property type="protein sequence ID" value="MBB6477357.1"/>
    <property type="molecule type" value="Genomic_DNA"/>
</dbReference>
<keyword evidence="11" id="KW-1185">Reference proteome</keyword>
<dbReference type="NCBIfam" id="TIGR00835">
    <property type="entry name" value="agcS"/>
    <property type="match status" value="1"/>
</dbReference>
<feature type="transmembrane region" description="Helical" evidence="9">
    <location>
        <begin position="231"/>
        <end position="252"/>
    </location>
</feature>
<keyword evidence="7 9" id="KW-1133">Transmembrane helix</keyword>
<comment type="subcellular location">
    <subcellularLocation>
        <location evidence="1 9">Cell membrane</location>
        <topology evidence="1 9">Multi-pass membrane protein</topology>
    </subcellularLocation>
</comment>
<feature type="transmembrane region" description="Helical" evidence="9">
    <location>
        <begin position="198"/>
        <end position="219"/>
    </location>
</feature>
<evidence type="ECO:0000256" key="6">
    <source>
        <dbReference type="ARBA" id="ARBA00022847"/>
    </source>
</evidence>
<comment type="similarity">
    <text evidence="2 9">Belongs to the alanine or glycine:cation symporter (AGCS) (TC 2.A.25) family.</text>
</comment>
<dbReference type="Proteomes" id="UP000591941">
    <property type="component" value="Unassembled WGS sequence"/>
</dbReference>
<dbReference type="AlphaFoldDB" id="A0A841R2K8"/>
<feature type="transmembrane region" description="Helical" evidence="9">
    <location>
        <begin position="363"/>
        <end position="392"/>
    </location>
</feature>